<evidence type="ECO:0000256" key="6">
    <source>
        <dbReference type="SAM" id="Phobius"/>
    </source>
</evidence>
<dbReference type="PANTHER" id="PTHR32322">
    <property type="entry name" value="INNER MEMBRANE TRANSPORTER"/>
    <property type="match status" value="1"/>
</dbReference>
<evidence type="ECO:0000256" key="3">
    <source>
        <dbReference type="ARBA" id="ARBA00022692"/>
    </source>
</evidence>
<feature type="transmembrane region" description="Helical" evidence="6">
    <location>
        <begin position="271"/>
        <end position="290"/>
    </location>
</feature>
<evidence type="ECO:0000259" key="7">
    <source>
        <dbReference type="Pfam" id="PF00892"/>
    </source>
</evidence>
<feature type="domain" description="EamA" evidence="7">
    <location>
        <begin position="153"/>
        <end position="289"/>
    </location>
</feature>
<dbReference type="SUPFAM" id="SSF103481">
    <property type="entry name" value="Multidrug resistance efflux transporter EmrE"/>
    <property type="match status" value="2"/>
</dbReference>
<comment type="caution">
    <text evidence="8">The sequence shown here is derived from an EMBL/GenBank/DDBJ whole genome shotgun (WGS) entry which is preliminary data.</text>
</comment>
<evidence type="ECO:0000256" key="2">
    <source>
        <dbReference type="ARBA" id="ARBA00007362"/>
    </source>
</evidence>
<organism evidence="8 9">
    <name type="scientific">Cocleimonas flava</name>
    <dbReference type="NCBI Taxonomy" id="634765"/>
    <lineage>
        <taxon>Bacteria</taxon>
        <taxon>Pseudomonadati</taxon>
        <taxon>Pseudomonadota</taxon>
        <taxon>Gammaproteobacteria</taxon>
        <taxon>Thiotrichales</taxon>
        <taxon>Thiotrichaceae</taxon>
        <taxon>Cocleimonas</taxon>
    </lineage>
</organism>
<dbReference type="PANTHER" id="PTHR32322:SF2">
    <property type="entry name" value="EAMA DOMAIN-CONTAINING PROTEIN"/>
    <property type="match status" value="1"/>
</dbReference>
<feature type="domain" description="EamA" evidence="7">
    <location>
        <begin position="3"/>
        <end position="136"/>
    </location>
</feature>
<feature type="transmembrane region" description="Helical" evidence="6">
    <location>
        <begin position="185"/>
        <end position="210"/>
    </location>
</feature>
<evidence type="ECO:0000313" key="8">
    <source>
        <dbReference type="EMBL" id="TCJ88756.1"/>
    </source>
</evidence>
<feature type="transmembrane region" description="Helical" evidence="6">
    <location>
        <begin position="64"/>
        <end position="85"/>
    </location>
</feature>
<evidence type="ECO:0000256" key="5">
    <source>
        <dbReference type="ARBA" id="ARBA00023136"/>
    </source>
</evidence>
<comment type="subcellular location">
    <subcellularLocation>
        <location evidence="1">Membrane</location>
        <topology evidence="1">Multi-pass membrane protein</topology>
    </subcellularLocation>
</comment>
<feature type="transmembrane region" description="Helical" evidence="6">
    <location>
        <begin position="152"/>
        <end position="173"/>
    </location>
</feature>
<dbReference type="Pfam" id="PF00892">
    <property type="entry name" value="EamA"/>
    <property type="match status" value="2"/>
</dbReference>
<feature type="transmembrane region" description="Helical" evidence="6">
    <location>
        <begin position="122"/>
        <end position="140"/>
    </location>
</feature>
<keyword evidence="9" id="KW-1185">Reference proteome</keyword>
<evidence type="ECO:0000313" key="9">
    <source>
        <dbReference type="Proteomes" id="UP000294887"/>
    </source>
</evidence>
<evidence type="ECO:0000256" key="4">
    <source>
        <dbReference type="ARBA" id="ARBA00022989"/>
    </source>
</evidence>
<keyword evidence="3 6" id="KW-0812">Transmembrane</keyword>
<feature type="transmembrane region" description="Helical" evidence="6">
    <location>
        <begin position="216"/>
        <end position="236"/>
    </location>
</feature>
<name>A0A4R1F3E3_9GAMM</name>
<protein>
    <submittedName>
        <fullName evidence="8">Drug/metabolite transporter (DMT)-like permease</fullName>
    </submittedName>
</protein>
<accession>A0A4R1F3E3</accession>
<keyword evidence="5 6" id="KW-0472">Membrane</keyword>
<dbReference type="InterPro" id="IPR000620">
    <property type="entry name" value="EamA_dom"/>
</dbReference>
<dbReference type="InterPro" id="IPR037185">
    <property type="entry name" value="EmrE-like"/>
</dbReference>
<dbReference type="RefSeq" id="WP_131904431.1">
    <property type="nucleotide sequence ID" value="NZ_BAAAFU010000008.1"/>
</dbReference>
<feature type="transmembrane region" description="Helical" evidence="6">
    <location>
        <begin position="91"/>
        <end position="110"/>
    </location>
</feature>
<keyword evidence="4 6" id="KW-1133">Transmembrane helix</keyword>
<reference evidence="8 9" key="1">
    <citation type="submission" date="2019-03" db="EMBL/GenBank/DDBJ databases">
        <title>Genomic Encyclopedia of Type Strains, Phase IV (KMG-IV): sequencing the most valuable type-strain genomes for metagenomic binning, comparative biology and taxonomic classification.</title>
        <authorList>
            <person name="Goeker M."/>
        </authorList>
    </citation>
    <scope>NUCLEOTIDE SEQUENCE [LARGE SCALE GENOMIC DNA]</scope>
    <source>
        <strain evidence="8 9">DSM 24830</strain>
    </source>
</reference>
<sequence length="309" mass="34306">MITALFYVLIVVVWGTTWIAITFQTGVVPVENSVFYRFFTAAVIMFVFLLLTKRLQPLKLADHFFCMLQGACLFCLNFYFFYIASTLDVESGLLSVIFSMATIFNVLNNLMWHKFKPSRNTVIGAIIGVLGITLLFYPDFVSMQSNESHSRLLGVAFAVTGTFLFSSGNMITVRHNKHKLAMSTTTAWGMLYGSIIMFVISLVRVGGFSFDFSPEYLWSFAFLVLLGSILAFAVYLSLIARIGANKTAYTTVLFPIVALTISAFVEGYTFTPIAIIGLVLALLGNVIVFYKAKPSSLEKVKGDTRLKTG</sequence>
<gene>
    <name evidence="8" type="ORF">EV695_0615</name>
</gene>
<dbReference type="InterPro" id="IPR050638">
    <property type="entry name" value="AA-Vitamin_Transporters"/>
</dbReference>
<dbReference type="OrthoDB" id="9776210at2"/>
<feature type="transmembrane region" description="Helical" evidence="6">
    <location>
        <begin position="7"/>
        <end position="28"/>
    </location>
</feature>
<dbReference type="EMBL" id="SMFQ01000002">
    <property type="protein sequence ID" value="TCJ88756.1"/>
    <property type="molecule type" value="Genomic_DNA"/>
</dbReference>
<dbReference type="Proteomes" id="UP000294887">
    <property type="component" value="Unassembled WGS sequence"/>
</dbReference>
<feature type="transmembrane region" description="Helical" evidence="6">
    <location>
        <begin position="34"/>
        <end position="52"/>
    </location>
</feature>
<comment type="similarity">
    <text evidence="2">Belongs to the EamA transporter family.</text>
</comment>
<evidence type="ECO:0000256" key="1">
    <source>
        <dbReference type="ARBA" id="ARBA00004141"/>
    </source>
</evidence>
<feature type="transmembrane region" description="Helical" evidence="6">
    <location>
        <begin position="248"/>
        <end position="265"/>
    </location>
</feature>
<dbReference type="GO" id="GO:0016020">
    <property type="term" value="C:membrane"/>
    <property type="evidence" value="ECO:0007669"/>
    <property type="project" value="UniProtKB-SubCell"/>
</dbReference>
<dbReference type="AlphaFoldDB" id="A0A4R1F3E3"/>
<proteinExistence type="inferred from homology"/>